<organism evidence="1">
    <name type="scientific">marine sediment metagenome</name>
    <dbReference type="NCBI Taxonomy" id="412755"/>
    <lineage>
        <taxon>unclassified sequences</taxon>
        <taxon>metagenomes</taxon>
        <taxon>ecological metagenomes</taxon>
    </lineage>
</organism>
<comment type="caution">
    <text evidence="1">The sequence shown here is derived from an EMBL/GenBank/DDBJ whole genome shotgun (WGS) entry which is preliminary data.</text>
</comment>
<dbReference type="EMBL" id="LAZR01004318">
    <property type="protein sequence ID" value="KKN09688.1"/>
    <property type="molecule type" value="Genomic_DNA"/>
</dbReference>
<proteinExistence type="predicted"/>
<reference evidence="1" key="1">
    <citation type="journal article" date="2015" name="Nature">
        <title>Complex archaea that bridge the gap between prokaryotes and eukaryotes.</title>
        <authorList>
            <person name="Spang A."/>
            <person name="Saw J.H."/>
            <person name="Jorgensen S.L."/>
            <person name="Zaremba-Niedzwiedzka K."/>
            <person name="Martijn J."/>
            <person name="Lind A.E."/>
            <person name="van Eijk R."/>
            <person name="Schleper C."/>
            <person name="Guy L."/>
            <person name="Ettema T.J."/>
        </authorList>
    </citation>
    <scope>NUCLEOTIDE SEQUENCE</scope>
</reference>
<dbReference type="AlphaFoldDB" id="A0A0F9QX20"/>
<name>A0A0F9QX20_9ZZZZ</name>
<gene>
    <name evidence="1" type="ORF">LCGC14_1044190</name>
</gene>
<sequence>MDWIKTFIEDEKFKDKKEIVNLEREKFYGNIQLNFFEGKVVNVNKNQTLK</sequence>
<accession>A0A0F9QX20</accession>
<evidence type="ECO:0000313" key="1">
    <source>
        <dbReference type="EMBL" id="KKN09688.1"/>
    </source>
</evidence>
<protein>
    <submittedName>
        <fullName evidence="1">Uncharacterized protein</fullName>
    </submittedName>
</protein>